<dbReference type="EMBL" id="PNCO02000001">
    <property type="protein sequence ID" value="NKC19705.1"/>
    <property type="molecule type" value="Genomic_DNA"/>
</dbReference>
<dbReference type="PROSITE" id="PS51257">
    <property type="entry name" value="PROKAR_LIPOPROTEIN"/>
    <property type="match status" value="1"/>
</dbReference>
<keyword evidence="3" id="KW-1185">Reference proteome</keyword>
<evidence type="ECO:0008006" key="4">
    <source>
        <dbReference type="Google" id="ProtNLM"/>
    </source>
</evidence>
<reference evidence="2" key="1">
    <citation type="submission" date="2019-10" db="EMBL/GenBank/DDBJ databases">
        <authorList>
            <person name="Paulsen S."/>
        </authorList>
    </citation>
    <scope>NUCLEOTIDE SEQUENCE</scope>
    <source>
        <strain evidence="2">S4498</strain>
    </source>
</reference>
<dbReference type="RefSeq" id="WP_128726762.1">
    <property type="nucleotide sequence ID" value="NZ_PNCO02000001.1"/>
</dbReference>
<organism evidence="2 3">
    <name type="scientific">Pseudoalteromonas galatheae</name>
    <dbReference type="NCBI Taxonomy" id="579562"/>
    <lineage>
        <taxon>Bacteria</taxon>
        <taxon>Pseudomonadati</taxon>
        <taxon>Pseudomonadota</taxon>
        <taxon>Gammaproteobacteria</taxon>
        <taxon>Alteromonadales</taxon>
        <taxon>Pseudoalteromonadaceae</taxon>
        <taxon>Pseudoalteromonas</taxon>
    </lineage>
</organism>
<feature type="chain" id="PRO_5035875282" description="Ig-like domain-containing protein" evidence="1">
    <location>
        <begin position="24"/>
        <end position="736"/>
    </location>
</feature>
<dbReference type="Proteomes" id="UP000307537">
    <property type="component" value="Unassembled WGS sequence"/>
</dbReference>
<sequence>MKLFKYIILITTFLLVACGGSSSSDEPKLTTKIEKISLNSELVRGQSTSAIIECVDCLKDKAIYRWEIDNVVVSQSSSFTPDFEHLDKVVVITVQVPSIDQVMSDEVSYQAEVISRKTKIEKISLNSELIRDQSTSAIIECVDCLKDKAIYRWEVDNVVVSQSSSFTPDFEHLDKTVVITVQVPSIDQVMSDEISYQAEIISRKTKVESLELTGKHTPNTTTLADFTCDNCLSETISMQWFIGEKLVATGTSFTPDLNNFDKPITIKAKVTSIDNIVSETTSFDFIKPTPISGNIYLSDKYVLMSNGELIFDSSHGIQPEDGKSDFVNAYYGKHVWGTVLAQDTKGKFFKYGDGREFYSHEKESSFEDIKEKINNVKSYWLDFYGEHVLTSDGKIITWDNTLDDSGNFEYSKAQLSQTELNDVKQVLHSLYDCSSSANTSAVLYNSGLLVIDGFWWDKKGSHQHSYKRVEKTGVSKIQAVSYAGGGGYDAVAIFDEQDNVEIWTCSNEPFLSTLENGEYATGFGDLQNVARIISPLGSKAILAIKKDGSFSIRGSGLTYHVSSLNTEIKVKDLLKISWMYVLLDVEGNIHYLDSYWSEYLPEQFPEFSFDNIAYSVPSDHSNGVVVKEDGSALLITQNNPKTLPSVKDINLVDNFMLITDKEGKLTTYYERDSERELDADYFSNGINQIEGVSEVINLGNGYIIKTKLGEFILVQTGGRSLSHFHEKINRPIEAVD</sequence>
<protein>
    <recommendedName>
        <fullName evidence="4">Ig-like domain-containing protein</fullName>
    </recommendedName>
</protein>
<feature type="signal peptide" evidence="1">
    <location>
        <begin position="1"/>
        <end position="23"/>
    </location>
</feature>
<accession>A0A8T6YYS8</accession>
<proteinExistence type="predicted"/>
<evidence type="ECO:0000313" key="2">
    <source>
        <dbReference type="EMBL" id="NKC19705.1"/>
    </source>
</evidence>
<gene>
    <name evidence="2" type="ORF">CWC29_012810</name>
</gene>
<evidence type="ECO:0000256" key="1">
    <source>
        <dbReference type="SAM" id="SignalP"/>
    </source>
</evidence>
<evidence type="ECO:0000313" key="3">
    <source>
        <dbReference type="Proteomes" id="UP000307537"/>
    </source>
</evidence>
<dbReference type="AlphaFoldDB" id="A0A8T6YYS8"/>
<name>A0A8T6YYS8_9GAMM</name>
<comment type="caution">
    <text evidence="2">The sequence shown here is derived from an EMBL/GenBank/DDBJ whole genome shotgun (WGS) entry which is preliminary data.</text>
</comment>
<keyword evidence="1" id="KW-0732">Signal</keyword>